<dbReference type="InterPro" id="IPR018631">
    <property type="entry name" value="AAA-ATPase-like_dom"/>
</dbReference>
<proteinExistence type="predicted"/>
<evidence type="ECO:0000259" key="1">
    <source>
        <dbReference type="Pfam" id="PF09820"/>
    </source>
</evidence>
<dbReference type="OrthoDB" id="2143434at2759"/>
<dbReference type="PANTHER" id="PTHR34825">
    <property type="entry name" value="CONSERVED PROTEIN, WITH A WEAK D-GALACTARATE DEHYDRATASE/ALTRONATE HYDROLASE DOMAIN"/>
    <property type="match status" value="1"/>
</dbReference>
<gene>
    <name evidence="2" type="ORF">EW145_g5609</name>
</gene>
<dbReference type="EMBL" id="SGPK01000355">
    <property type="protein sequence ID" value="THH04312.1"/>
    <property type="molecule type" value="Genomic_DNA"/>
</dbReference>
<dbReference type="PANTHER" id="PTHR34825:SF1">
    <property type="entry name" value="AAA-ATPASE-LIKE DOMAIN-CONTAINING PROTEIN"/>
    <property type="match status" value="1"/>
</dbReference>
<accession>A0A4S4KZE0</accession>
<dbReference type="InterPro" id="IPR012547">
    <property type="entry name" value="PDDEXK_9"/>
</dbReference>
<dbReference type="Pfam" id="PF08011">
    <property type="entry name" value="PDDEXK_9"/>
    <property type="match status" value="1"/>
</dbReference>
<dbReference type="AlphaFoldDB" id="A0A4S4KZE0"/>
<name>A0A4S4KZE0_9AGAM</name>
<dbReference type="Pfam" id="PF09820">
    <property type="entry name" value="AAA-ATPase_like"/>
    <property type="match status" value="1"/>
</dbReference>
<protein>
    <recommendedName>
        <fullName evidence="1">AAA-ATPase-like domain-containing protein</fullName>
    </recommendedName>
</protein>
<reference evidence="2 3" key="1">
    <citation type="submission" date="2019-02" db="EMBL/GenBank/DDBJ databases">
        <title>Genome sequencing of the rare red list fungi Phellinidium pouzarii.</title>
        <authorList>
            <person name="Buettner E."/>
            <person name="Kellner H."/>
        </authorList>
    </citation>
    <scope>NUCLEOTIDE SEQUENCE [LARGE SCALE GENOMIC DNA]</scope>
    <source>
        <strain evidence="2 3">DSM 108285</strain>
    </source>
</reference>
<organism evidence="2 3">
    <name type="scientific">Phellinidium pouzarii</name>
    <dbReference type="NCBI Taxonomy" id="167371"/>
    <lineage>
        <taxon>Eukaryota</taxon>
        <taxon>Fungi</taxon>
        <taxon>Dikarya</taxon>
        <taxon>Basidiomycota</taxon>
        <taxon>Agaricomycotina</taxon>
        <taxon>Agaricomycetes</taxon>
        <taxon>Hymenochaetales</taxon>
        <taxon>Hymenochaetaceae</taxon>
        <taxon>Phellinidium</taxon>
    </lineage>
</organism>
<sequence>MSPLFETYFAQHPVIYIDMSTLLGATFEEMRQNYDRIVQREFLRQRELGHLEGLDDYFEGIVRGVLSGTNMDGCHAFASLAEALYRSTKRKVILLIDEYDTPVVDSAENGYRKEALHFMKQVYGKLIKNSTMFVHGTLILGILRIQQTGFMSGFNNLRSYTLELTSETEMEIAYSKAFLFTSEEVDLLYNKYNVGPLYFYLSIQMDGGCYCSHQYCQKLPFTLRKLKQWYGGYSAPGGIELFNPWSVCCAIENRTLKGYWTASGVDNLILRHMISCKEFQNTFTALLDGRGAKLKFPNPKVGIEDEMSVNDILDLMHFSGYLTKKGNILKIPNLELQATFFAWAAETSSKERDEATINKNSRAMFDACISAPADTFSSIFKTYIEKHGPAKYGHNEDKYHNYILCALQHGSSGRFTVQSETGGGHGRMDILIEEIGGTKAAILELKAWPATSKRMATVQNLKSLAKKALEQIEKKKYRAGLDEPIVELREYGIALSGKKCEIYNKYFAEEKWR</sequence>
<evidence type="ECO:0000313" key="3">
    <source>
        <dbReference type="Proteomes" id="UP000308199"/>
    </source>
</evidence>
<evidence type="ECO:0000313" key="2">
    <source>
        <dbReference type="EMBL" id="THH04312.1"/>
    </source>
</evidence>
<keyword evidence="3" id="KW-1185">Reference proteome</keyword>
<feature type="domain" description="AAA-ATPase-like" evidence="1">
    <location>
        <begin position="10"/>
        <end position="149"/>
    </location>
</feature>
<comment type="caution">
    <text evidence="2">The sequence shown here is derived from an EMBL/GenBank/DDBJ whole genome shotgun (WGS) entry which is preliminary data.</text>
</comment>
<dbReference type="Proteomes" id="UP000308199">
    <property type="component" value="Unassembled WGS sequence"/>
</dbReference>